<dbReference type="Gene3D" id="1.20.5.2440">
    <property type="match status" value="1"/>
</dbReference>
<keyword evidence="6" id="KW-0677">Repeat</keyword>
<feature type="region of interest" description="Disordered" evidence="14">
    <location>
        <begin position="917"/>
        <end position="977"/>
    </location>
</feature>
<feature type="compositionally biased region" description="Polar residues" evidence="14">
    <location>
        <begin position="1124"/>
        <end position="1149"/>
    </location>
</feature>
<keyword evidence="8" id="KW-0653">Protein transport</keyword>
<feature type="compositionally biased region" description="Basic and acidic residues" evidence="14">
    <location>
        <begin position="464"/>
        <end position="473"/>
    </location>
</feature>
<evidence type="ECO:0000259" key="15">
    <source>
        <dbReference type="PROSITE" id="PS50004"/>
    </source>
</evidence>
<feature type="compositionally biased region" description="Basic and acidic residues" evidence="14">
    <location>
        <begin position="1045"/>
        <end position="1055"/>
    </location>
</feature>
<accession>A0A6P7XXY7</accession>
<protein>
    <recommendedName>
        <fullName evidence="12">Rab11 family-interacting protein 2</fullName>
    </recommendedName>
</protein>
<dbReference type="GO" id="GO:0007154">
    <property type="term" value="P:cell communication"/>
    <property type="evidence" value="ECO:0007669"/>
    <property type="project" value="UniProtKB-ARBA"/>
</dbReference>
<dbReference type="InterPro" id="IPR037789">
    <property type="entry name" value="FIP_classI"/>
</dbReference>
<dbReference type="InterPro" id="IPR037245">
    <property type="entry name" value="FIP-RBD_C_sf"/>
</dbReference>
<feature type="compositionally biased region" description="Polar residues" evidence="14">
    <location>
        <begin position="680"/>
        <end position="700"/>
    </location>
</feature>
<dbReference type="GeneID" id="115469372"/>
<keyword evidence="9" id="KW-0472">Membrane</keyword>
<dbReference type="GO" id="GO:0031267">
    <property type="term" value="F:small GTPase binding"/>
    <property type="evidence" value="ECO:0007669"/>
    <property type="project" value="InterPro"/>
</dbReference>
<evidence type="ECO:0000256" key="4">
    <source>
        <dbReference type="ARBA" id="ARBA00022475"/>
    </source>
</evidence>
<dbReference type="FunFam" id="2.60.40.150:FF:000070">
    <property type="entry name" value="rab11 family-interacting protein 2 isoform X1"/>
    <property type="match status" value="1"/>
</dbReference>
<comment type="function">
    <text evidence="10">A Rab11 effector binding preferentially phosphatidylinositol 3,4,5-trisphosphate (PtdInsP3) and phosphatidic acid (PA) and acting in the regulation of the transport of vesicles from the endosomal recycling compartment (ERC) to the plasma membrane. Involved in insulin granule exocytosis. Also involved in receptor-mediated endocytosis and membrane trafficking of recycling endosomes, probably originating from clathrin-coated vesicles. Required in a complex with MYO5B and RAB11 for the transport of NPC1L1 to the plasma membrane. Also acts as a regulator of cell polarity. Plays an essential role in phagocytosis through a mechanism involving TICAM2, RAC1 and CDC42 Rho GTPases for controlling actin-dynamics.</text>
</comment>
<dbReference type="PROSITE" id="PS50004">
    <property type="entry name" value="C2"/>
    <property type="match status" value="1"/>
</dbReference>
<feature type="compositionally biased region" description="Basic and acidic residues" evidence="14">
    <location>
        <begin position="1068"/>
        <end position="1083"/>
    </location>
</feature>
<organism evidence="17 18">
    <name type="scientific">Microcaecilia unicolor</name>
    <dbReference type="NCBI Taxonomy" id="1415580"/>
    <lineage>
        <taxon>Eukaryota</taxon>
        <taxon>Metazoa</taxon>
        <taxon>Chordata</taxon>
        <taxon>Craniata</taxon>
        <taxon>Vertebrata</taxon>
        <taxon>Euteleostomi</taxon>
        <taxon>Amphibia</taxon>
        <taxon>Gymnophiona</taxon>
        <taxon>Siphonopidae</taxon>
        <taxon>Microcaecilia</taxon>
    </lineage>
</organism>
<dbReference type="InterPro" id="IPR019018">
    <property type="entry name" value="Rab-bd_FIP-RBD"/>
</dbReference>
<keyword evidence="5" id="KW-0597">Phosphoprotein</keyword>
<dbReference type="PROSITE" id="PS51511">
    <property type="entry name" value="FIP_RBD"/>
    <property type="match status" value="1"/>
</dbReference>
<dbReference type="Proteomes" id="UP000515156">
    <property type="component" value="Chromosome 4"/>
</dbReference>
<dbReference type="SMART" id="SM00239">
    <property type="entry name" value="C2"/>
    <property type="match status" value="1"/>
</dbReference>
<dbReference type="SUPFAM" id="SSF144270">
    <property type="entry name" value="Eferin C-derminal domain-like"/>
    <property type="match status" value="1"/>
</dbReference>
<keyword evidence="17" id="KW-1185">Reference proteome</keyword>
<evidence type="ECO:0000256" key="7">
    <source>
        <dbReference type="ARBA" id="ARBA00022753"/>
    </source>
</evidence>
<dbReference type="RefSeq" id="XP_030057811.1">
    <property type="nucleotide sequence ID" value="XM_030201951.1"/>
</dbReference>
<dbReference type="GO" id="GO:0055038">
    <property type="term" value="C:recycling endosome membrane"/>
    <property type="evidence" value="ECO:0007669"/>
    <property type="project" value="UniProtKB-SubCell"/>
</dbReference>
<dbReference type="PANTHER" id="PTHR15746">
    <property type="entry name" value="RAB11-RELATED"/>
    <property type="match status" value="1"/>
</dbReference>
<dbReference type="InterPro" id="IPR000008">
    <property type="entry name" value="C2_dom"/>
</dbReference>
<dbReference type="SUPFAM" id="SSF49562">
    <property type="entry name" value="C2 domain (Calcium/lipid-binding domain, CaLB)"/>
    <property type="match status" value="1"/>
</dbReference>
<evidence type="ECO:0000256" key="6">
    <source>
        <dbReference type="ARBA" id="ARBA00022737"/>
    </source>
</evidence>
<sequence length="1367" mass="152162">MSLIQQSQVWFPTHVQVTVLQAKALRTKGKAGTNDAYCIIQLGKEKYSTSVSEKSLAPVWKEEATFELPLLHQGNQERCTLYVIVMHRALVGLDKFLGQAALNLWDLHQDKNRRKCQWYKLQSKPGKKEKERGQVEIDVQFMRNNMTASMFDLSMKEKSQSPFRKLKDKIKRKQHDGLPDTASAIVPSITRSAADSDEENAPQKEKEKKKNKIKTLFSKSGLQKNTLSQSMTVLPTFQPGPVVSEKTVLRPSDFKPCFDDVSLSPTSEDLFQNKTEGRSSKLSHLPVIMSHKRTISADPSQMNQMTSGNTKKEGLSFFSGLRSKNDPITRSNLCINGNHVYMENTEPKSDTLSKDSNLSSSPLGFRKTPVYASAENLSSRSLEEGATTAGILADKNVPRSLSKDALKSMTMPAYKASASEESGGSNTLASFNPPKETKGEKKPEKQKPALEESQDSITPVNGDPPKETKESKKSSLLSLVTGKKDVAKSNEDGPFSEAFLEEREKPVNELKETKESKKSSLLSLVTGKKDVAKNNEDWPFSDVSLEEREKPVNDPKKDSELAPREDEFSKKKPFNPFDDDLAEEKKPEPPLASARTTKTSAVKPRLDVSSEDETKARLTSASPLSEFSFSLSNDPDDPFSLTPKLGKGINTQDLENLSTQPFTLTPLNTSLSWSFHGKSLPSSKESLTNSGLSEPQNEPLNNNSSTSDDISNSHSEKPFSSWEKMMITKKPNETKEVQIVTPFTEQSINAKSSVESLLGEIKGKKENLNSLQALDAELQDRSLPDQHKEKSHEGQTVKSFLGNRLFSSKCDEVYTLNTSSSKTKITSLNSSKIGTNSEDKEMFVPTKVDESLKEREFIHQLDSTLILLNKHEAISSPNEDHQERNESMFFLNEMASNKQGAVTGLADVITPGVHDVRSKSEEQTTNNQLLHKEPPKAAARVQTQPMKEGTKEGSITEIESKPVPPKPMPRKLNKIESNCSTNSVSLTSESFLTDSTVSALKSVVHKESPLKLESEPEKTPVLLDASTLESHNRDDDDEGSQSKADFSKDLFRGDELPVIPERPEDEWLMDRSKEEEVSEEHPSNRPYSVDQMESSNHILSEETWHPKSRTYLSEKQSDQFRANKANQNVASEDNKQVSYPNKSNQQKSDQLMGINDITESSKSDGFDVHKNNSQNKSNPFLSDRSFSSPSALSSSSGSQLPSNTNHSYRTESSKSPTAESSDKAENTGKKKLLQAWVSPSETHPIQTRQSDGMVSAKHRPHPVKPMNTTQTRTSTTSSFGTLGKNQENIIEFNAKKYDPSDPASAYAQLTHDELIQLVLKQKEIISKKELQVQELESYIDDLLVRVMEETPSILRVSTRLSKKAGKL</sequence>
<reference evidence="18" key="1">
    <citation type="submission" date="2025-08" db="UniProtKB">
        <authorList>
            <consortium name="RefSeq"/>
        </authorList>
    </citation>
    <scope>IDENTIFICATION</scope>
</reference>
<dbReference type="KEGG" id="muo:115469372"/>
<dbReference type="Pfam" id="PF09457">
    <property type="entry name" value="RBD-FIP"/>
    <property type="match status" value="1"/>
</dbReference>
<feature type="compositionally biased region" description="Basic and acidic residues" evidence="14">
    <location>
        <begin position="482"/>
        <end position="491"/>
    </location>
</feature>
<evidence type="ECO:0000313" key="17">
    <source>
        <dbReference type="Proteomes" id="UP000515156"/>
    </source>
</evidence>
<feature type="coiled-coil region" evidence="13">
    <location>
        <begin position="754"/>
        <end position="781"/>
    </location>
</feature>
<evidence type="ECO:0000256" key="12">
    <source>
        <dbReference type="ARBA" id="ARBA00071491"/>
    </source>
</evidence>
<proteinExistence type="predicted"/>
<feature type="region of interest" description="Disordered" evidence="14">
    <location>
        <begin position="678"/>
        <end position="722"/>
    </location>
</feature>
<dbReference type="OrthoDB" id="8956628at2759"/>
<dbReference type="FunFam" id="1.20.5.2440:FF:000002">
    <property type="entry name" value="rab11 family-interacting protein 2 isoform X1"/>
    <property type="match status" value="1"/>
</dbReference>
<dbReference type="Pfam" id="PF00168">
    <property type="entry name" value="C2"/>
    <property type="match status" value="1"/>
</dbReference>
<feature type="region of interest" description="Disordered" evidence="14">
    <location>
        <begin position="416"/>
        <end position="647"/>
    </location>
</feature>
<feature type="domain" description="C2" evidence="15">
    <location>
        <begin position="1"/>
        <end position="119"/>
    </location>
</feature>
<comment type="subcellular location">
    <subcellularLocation>
        <location evidence="1">Cell membrane</location>
        <topology evidence="1">Peripheral membrane protein</topology>
    </subcellularLocation>
    <subcellularLocation>
        <location evidence="2">Recycling endosome membrane</location>
        <topology evidence="2">Peripheral membrane protein</topology>
    </subcellularLocation>
</comment>
<evidence type="ECO:0000256" key="3">
    <source>
        <dbReference type="ARBA" id="ARBA00022448"/>
    </source>
</evidence>
<dbReference type="CTD" id="80223"/>
<comment type="subunit">
    <text evidence="11">Homooligomerizes in a Rab11-independent manner. Forms a heterooligomeric complex with RAB11FIP4. Interacts with AP2A1, MYO5B, RAB25 and REPS1. Interacts with RAB11A and RAB11B (activated GTP-bound form). Interacts with NPC1L1. Interacts (via NPF motifs) with EHD1 and EHD3. Interacts with TICAM2; this interaction directs RAB11FIP2 to the phagosome. Interacts with RAB14 and RAB25 (GTP-bound forms).</text>
</comment>
<feature type="region of interest" description="Disordered" evidence="14">
    <location>
        <begin position="346"/>
        <end position="366"/>
    </location>
</feature>
<feature type="compositionally biased region" description="Polar residues" evidence="14">
    <location>
        <begin position="419"/>
        <end position="430"/>
    </location>
</feature>
<dbReference type="GO" id="GO:0005886">
    <property type="term" value="C:plasma membrane"/>
    <property type="evidence" value="ECO:0007669"/>
    <property type="project" value="UniProtKB-SubCell"/>
</dbReference>
<evidence type="ECO:0000313" key="18">
    <source>
        <dbReference type="RefSeq" id="XP_030057811.1"/>
    </source>
</evidence>
<dbReference type="Gene3D" id="2.60.40.150">
    <property type="entry name" value="C2 domain"/>
    <property type="match status" value="1"/>
</dbReference>
<feature type="compositionally biased region" description="Basic and acidic residues" evidence="14">
    <location>
        <begin position="604"/>
        <end position="616"/>
    </location>
</feature>
<feature type="compositionally biased region" description="Basic and acidic residues" evidence="14">
    <location>
        <begin position="500"/>
        <end position="518"/>
    </location>
</feature>
<evidence type="ECO:0000256" key="2">
    <source>
        <dbReference type="ARBA" id="ARBA00004654"/>
    </source>
</evidence>
<evidence type="ECO:0000256" key="5">
    <source>
        <dbReference type="ARBA" id="ARBA00022553"/>
    </source>
</evidence>
<keyword evidence="13" id="KW-0175">Coiled coil</keyword>
<feature type="region of interest" description="Disordered" evidence="14">
    <location>
        <begin position="170"/>
        <end position="211"/>
    </location>
</feature>
<feature type="domain" description="FIP-RBD" evidence="16">
    <location>
        <begin position="1295"/>
        <end position="1357"/>
    </location>
</feature>
<gene>
    <name evidence="18" type="primary">RAB11FIP1</name>
</gene>
<feature type="compositionally biased region" description="Basic and acidic residues" evidence="14">
    <location>
        <begin position="527"/>
        <end position="536"/>
    </location>
</feature>
<evidence type="ECO:0000259" key="16">
    <source>
        <dbReference type="PROSITE" id="PS51511"/>
    </source>
</evidence>
<keyword evidence="7" id="KW-0967">Endosome</keyword>
<evidence type="ECO:0000256" key="1">
    <source>
        <dbReference type="ARBA" id="ARBA00004202"/>
    </source>
</evidence>
<feature type="compositionally biased region" description="Basic and acidic residues" evidence="14">
    <location>
        <begin position="545"/>
        <end position="570"/>
    </location>
</feature>
<evidence type="ECO:0000256" key="8">
    <source>
        <dbReference type="ARBA" id="ARBA00022927"/>
    </source>
</evidence>
<feature type="compositionally biased region" description="Basic and acidic residues" evidence="14">
    <location>
        <begin position="1159"/>
        <end position="1170"/>
    </location>
</feature>
<keyword evidence="4" id="KW-1003">Cell membrane</keyword>
<feature type="compositionally biased region" description="Polar residues" evidence="14">
    <location>
        <begin position="1237"/>
        <end position="1252"/>
    </location>
</feature>
<evidence type="ECO:0000256" key="9">
    <source>
        <dbReference type="ARBA" id="ARBA00023136"/>
    </source>
</evidence>
<evidence type="ECO:0000256" key="11">
    <source>
        <dbReference type="ARBA" id="ARBA00062390"/>
    </source>
</evidence>
<dbReference type="CDD" id="cd08682">
    <property type="entry name" value="C2_Rab11-FIP_classI"/>
    <property type="match status" value="1"/>
</dbReference>
<dbReference type="PANTHER" id="PTHR15746:SF22">
    <property type="entry name" value="RAB11 FAMILY-INTERACTING PROTEIN 1"/>
    <property type="match status" value="1"/>
</dbReference>
<dbReference type="GO" id="GO:0045055">
    <property type="term" value="P:regulated exocytosis"/>
    <property type="evidence" value="ECO:0007669"/>
    <property type="project" value="TreeGrafter"/>
</dbReference>
<evidence type="ECO:0000256" key="13">
    <source>
        <dbReference type="SAM" id="Coils"/>
    </source>
</evidence>
<dbReference type="InterPro" id="IPR035892">
    <property type="entry name" value="C2_domain_sf"/>
</dbReference>
<dbReference type="GO" id="GO:0015031">
    <property type="term" value="P:protein transport"/>
    <property type="evidence" value="ECO:0007669"/>
    <property type="project" value="UniProtKB-KW"/>
</dbReference>
<feature type="compositionally biased region" description="Low complexity" evidence="14">
    <location>
        <begin position="1179"/>
        <end position="1202"/>
    </location>
</feature>
<feature type="region of interest" description="Disordered" evidence="14">
    <location>
        <begin position="1029"/>
        <end position="1284"/>
    </location>
</feature>
<dbReference type="GO" id="GO:0023052">
    <property type="term" value="P:signaling"/>
    <property type="evidence" value="ECO:0007669"/>
    <property type="project" value="UniProtKB-ARBA"/>
</dbReference>
<evidence type="ECO:0000256" key="10">
    <source>
        <dbReference type="ARBA" id="ARBA00055128"/>
    </source>
</evidence>
<evidence type="ECO:0000256" key="14">
    <source>
        <dbReference type="SAM" id="MobiDB-lite"/>
    </source>
</evidence>
<feature type="compositionally biased region" description="Basic and acidic residues" evidence="14">
    <location>
        <begin position="435"/>
        <end position="450"/>
    </location>
</feature>
<feature type="compositionally biased region" description="Low complexity" evidence="14">
    <location>
        <begin position="701"/>
        <end position="713"/>
    </location>
</feature>
<dbReference type="FunCoup" id="A0A6P7XXY7">
    <property type="interactions" value="2154"/>
</dbReference>
<dbReference type="InParanoid" id="A0A6P7XXY7"/>
<keyword evidence="3" id="KW-0813">Transport</keyword>
<feature type="compositionally biased region" description="Low complexity" evidence="14">
    <location>
        <begin position="1268"/>
        <end position="1281"/>
    </location>
</feature>
<feature type="compositionally biased region" description="Polar residues" evidence="14">
    <location>
        <begin position="617"/>
        <end position="633"/>
    </location>
</feature>
<name>A0A6P7XXY7_9AMPH</name>